<dbReference type="SUPFAM" id="SSF47565">
    <property type="entry name" value="Insect pheromone/odorant-binding proteins"/>
    <property type="match status" value="1"/>
</dbReference>
<dbReference type="CDD" id="cd23992">
    <property type="entry name" value="PBP_GOBP"/>
    <property type="match status" value="1"/>
</dbReference>
<dbReference type="PANTHER" id="PTHR21364">
    <property type="entry name" value="GENERAL ODORANT-BINDING PROTEIN 19A"/>
    <property type="match status" value="1"/>
</dbReference>
<evidence type="ECO:0008006" key="3">
    <source>
        <dbReference type="Google" id="ProtNLM"/>
    </source>
</evidence>
<name>A0ABQ8TZQ0_PERAM</name>
<protein>
    <recommendedName>
        <fullName evidence="3">Odorant-binding protein</fullName>
    </recommendedName>
</protein>
<dbReference type="Proteomes" id="UP001148838">
    <property type="component" value="Unassembled WGS sequence"/>
</dbReference>
<sequence length="278" mass="30754">MYVIDKLSSKYGHVVLRLPTPAIAIEFVWSELKRNVRPENGLGNKSIQEVRDLIVNVMDGINNKKHWTHTKVHFSLQNGEMATQRCLHGTCSESRAYLLPAGMSMAQIKSSLKMVRNSCQSKSGAAMDVVEGIQKGEFPDDNNLKCYAKCALGMMQSMKNGKFKPDPAIAQIKALMSDDVKDRLIASFEKCRNSADGIDDACEAGFAVMKCLYNADPETLCRFGRSLVTGKRRSAGFRVACPTPSSLCALTFVYMRETQKDIMPPPDVRAIFSVCIAP</sequence>
<dbReference type="Pfam" id="PF01395">
    <property type="entry name" value="PBP_GOBP"/>
    <property type="match status" value="1"/>
</dbReference>
<dbReference type="Gene3D" id="1.10.238.20">
    <property type="entry name" value="Pheromone/general odorant binding protein domain"/>
    <property type="match status" value="1"/>
</dbReference>
<gene>
    <name evidence="1" type="ORF">ANN_02783</name>
</gene>
<dbReference type="InterPro" id="IPR006170">
    <property type="entry name" value="PBP/GOBP"/>
</dbReference>
<accession>A0ABQ8TZQ0</accession>
<evidence type="ECO:0000313" key="1">
    <source>
        <dbReference type="EMBL" id="KAJ4451321.1"/>
    </source>
</evidence>
<dbReference type="PANTHER" id="PTHR21364:SF2">
    <property type="entry name" value="GENERAL ODORANT-BINDING PROTEIN 19A"/>
    <property type="match status" value="1"/>
</dbReference>
<organism evidence="1 2">
    <name type="scientific">Periplaneta americana</name>
    <name type="common">American cockroach</name>
    <name type="synonym">Blatta americana</name>
    <dbReference type="NCBI Taxonomy" id="6978"/>
    <lineage>
        <taxon>Eukaryota</taxon>
        <taxon>Metazoa</taxon>
        <taxon>Ecdysozoa</taxon>
        <taxon>Arthropoda</taxon>
        <taxon>Hexapoda</taxon>
        <taxon>Insecta</taxon>
        <taxon>Pterygota</taxon>
        <taxon>Neoptera</taxon>
        <taxon>Polyneoptera</taxon>
        <taxon>Dictyoptera</taxon>
        <taxon>Blattodea</taxon>
        <taxon>Blattoidea</taxon>
        <taxon>Blattidae</taxon>
        <taxon>Blattinae</taxon>
        <taxon>Periplaneta</taxon>
    </lineage>
</organism>
<dbReference type="SMART" id="SM00708">
    <property type="entry name" value="PhBP"/>
    <property type="match status" value="1"/>
</dbReference>
<comment type="caution">
    <text evidence="1">The sequence shown here is derived from an EMBL/GenBank/DDBJ whole genome shotgun (WGS) entry which is preliminary data.</text>
</comment>
<dbReference type="InterPro" id="IPR036728">
    <property type="entry name" value="PBP_GOBP_sf"/>
</dbReference>
<keyword evidence="2" id="KW-1185">Reference proteome</keyword>
<reference evidence="1 2" key="1">
    <citation type="journal article" date="2022" name="Allergy">
        <title>Genome assembly and annotation of Periplaneta americana reveal a comprehensive cockroach allergen profile.</title>
        <authorList>
            <person name="Wang L."/>
            <person name="Xiong Q."/>
            <person name="Saelim N."/>
            <person name="Wang L."/>
            <person name="Nong W."/>
            <person name="Wan A.T."/>
            <person name="Shi M."/>
            <person name="Liu X."/>
            <person name="Cao Q."/>
            <person name="Hui J.H.L."/>
            <person name="Sookrung N."/>
            <person name="Leung T.F."/>
            <person name="Tungtrongchitr A."/>
            <person name="Tsui S.K.W."/>
        </authorList>
    </citation>
    <scope>NUCLEOTIDE SEQUENCE [LARGE SCALE GENOMIC DNA]</scope>
    <source>
        <strain evidence="1">PWHHKU_190912</strain>
    </source>
</reference>
<evidence type="ECO:0000313" key="2">
    <source>
        <dbReference type="Proteomes" id="UP001148838"/>
    </source>
</evidence>
<proteinExistence type="predicted"/>
<dbReference type="EMBL" id="JAJSOF020000001">
    <property type="protein sequence ID" value="KAJ4451321.1"/>
    <property type="molecule type" value="Genomic_DNA"/>
</dbReference>